<dbReference type="EMBL" id="AWXU01000037">
    <property type="protein sequence ID" value="KFN49362.1"/>
    <property type="molecule type" value="Genomic_DNA"/>
</dbReference>
<dbReference type="RefSeq" id="WP_026816938.1">
    <property type="nucleotide sequence ID" value="NZ_AUFF01000003.1"/>
</dbReference>
<name>A0A091BCX0_9GAMM</name>
<proteinExistence type="predicted"/>
<sequence>MARRDEPAIRRQRARIADEVARLLAEGAESDPARARRKVAERLGVRDEAALPGGDEIRAAVLAYRQLFAPADGGRLRAQREAALAAMQHFAHLDPRLAGPVLDGSADARTPVTLHLHADDPDAVTHALLERDVPARQSQAAVRLDRRQRIDVPAWRFSAGGVDFELLQLPLSAARQAPWDPLEDRPLERAGIAALRRLLDAAG</sequence>
<dbReference type="OrthoDB" id="5294130at2"/>
<protein>
    <submittedName>
        <fullName evidence="1">Uncharacterized protein</fullName>
    </submittedName>
</protein>
<dbReference type="Proteomes" id="UP000029391">
    <property type="component" value="Unassembled WGS sequence"/>
</dbReference>
<gene>
    <name evidence="1" type="ORF">P873_11355</name>
</gene>
<comment type="caution">
    <text evidence="1">The sequence shown here is derived from an EMBL/GenBank/DDBJ whole genome shotgun (WGS) entry which is preliminary data.</text>
</comment>
<accession>A0A091BCX0</accession>
<organism evidence="1 2">
    <name type="scientific">Arenimonas composti TR7-09 = DSM 18010</name>
    <dbReference type="NCBI Taxonomy" id="1121013"/>
    <lineage>
        <taxon>Bacteria</taxon>
        <taxon>Pseudomonadati</taxon>
        <taxon>Pseudomonadota</taxon>
        <taxon>Gammaproteobacteria</taxon>
        <taxon>Lysobacterales</taxon>
        <taxon>Lysobacteraceae</taxon>
        <taxon>Arenimonas</taxon>
    </lineage>
</organism>
<reference evidence="1 2" key="1">
    <citation type="submission" date="2013-09" db="EMBL/GenBank/DDBJ databases">
        <title>Genome sequencing of Arenimonas composti.</title>
        <authorList>
            <person name="Chen F."/>
            <person name="Wang G."/>
        </authorList>
    </citation>
    <scope>NUCLEOTIDE SEQUENCE [LARGE SCALE GENOMIC DNA]</scope>
    <source>
        <strain evidence="1 2">TR7-09</strain>
    </source>
</reference>
<dbReference type="eggNOG" id="COG1418">
    <property type="taxonomic scope" value="Bacteria"/>
</dbReference>
<dbReference type="AlphaFoldDB" id="A0A091BCX0"/>
<evidence type="ECO:0000313" key="1">
    <source>
        <dbReference type="EMBL" id="KFN49362.1"/>
    </source>
</evidence>
<keyword evidence="2" id="KW-1185">Reference proteome</keyword>
<dbReference type="STRING" id="1121013.GCA_000426365_01678"/>
<evidence type="ECO:0000313" key="2">
    <source>
        <dbReference type="Proteomes" id="UP000029391"/>
    </source>
</evidence>